<dbReference type="EMBL" id="JBGUBD010000020">
    <property type="protein sequence ID" value="MFA9480384.1"/>
    <property type="molecule type" value="Genomic_DNA"/>
</dbReference>
<keyword evidence="1" id="KW-1133">Transmembrane helix</keyword>
<feature type="transmembrane region" description="Helical" evidence="1">
    <location>
        <begin position="112"/>
        <end position="130"/>
    </location>
</feature>
<evidence type="ECO:0000256" key="1">
    <source>
        <dbReference type="SAM" id="Phobius"/>
    </source>
</evidence>
<name>A0ABV4UC38_9BACT</name>
<feature type="transmembrane region" description="Helical" evidence="1">
    <location>
        <begin position="54"/>
        <end position="72"/>
    </location>
</feature>
<reference evidence="2 3" key="1">
    <citation type="submission" date="2024-08" db="EMBL/GenBank/DDBJ databases">
        <title>Whole-genome sequencing of halo(alkali)philic microorganisms from hypersaline lakes.</title>
        <authorList>
            <person name="Sorokin D.Y."/>
            <person name="Merkel A.Y."/>
            <person name="Messina E."/>
            <person name="Yakimov M."/>
        </authorList>
    </citation>
    <scope>NUCLEOTIDE SEQUENCE [LARGE SCALE GENOMIC DNA]</scope>
    <source>
        <strain evidence="2 3">AB-hyl4</strain>
    </source>
</reference>
<comment type="caution">
    <text evidence="2">The sequence shown here is derived from an EMBL/GenBank/DDBJ whole genome shotgun (WGS) entry which is preliminary data.</text>
</comment>
<keyword evidence="3" id="KW-1185">Reference proteome</keyword>
<feature type="transmembrane region" description="Helical" evidence="1">
    <location>
        <begin position="29"/>
        <end position="47"/>
    </location>
</feature>
<gene>
    <name evidence="2" type="ORF">ACERK3_19100</name>
</gene>
<sequence length="196" mass="21321">MHRAIVFVPAVSVLVHVGAGHFVYDVPFHVVHFSPVLLGLAVVVAVVMREREPACRFVFVLGLAALACAWMVPGSLVMDGLWPAEWTLSPLRIALTVAALIWMATAWRHRGGWLWLPAILSLGLATAGATPRDMVDRLSQWGAWLRDTPGSLLPASLLQWGMVMLGFAFFLLVVGGIVSLRKPASTSVHRRPGEES</sequence>
<dbReference type="Proteomes" id="UP001575105">
    <property type="component" value="Unassembled WGS sequence"/>
</dbReference>
<keyword evidence="1" id="KW-0472">Membrane</keyword>
<keyword evidence="1" id="KW-0812">Transmembrane</keyword>
<proteinExistence type="predicted"/>
<protein>
    <submittedName>
        <fullName evidence="2">Uncharacterized protein</fullName>
    </submittedName>
</protein>
<feature type="transmembrane region" description="Helical" evidence="1">
    <location>
        <begin position="84"/>
        <end position="105"/>
    </location>
</feature>
<dbReference type="RefSeq" id="WP_425347305.1">
    <property type="nucleotide sequence ID" value="NZ_JBGUBD010000020.1"/>
</dbReference>
<accession>A0ABV4UC38</accession>
<feature type="transmembrane region" description="Helical" evidence="1">
    <location>
        <begin position="157"/>
        <end position="180"/>
    </location>
</feature>
<evidence type="ECO:0000313" key="3">
    <source>
        <dbReference type="Proteomes" id="UP001575105"/>
    </source>
</evidence>
<organism evidence="2 3">
    <name type="scientific">Natronomicrosphaera hydrolytica</name>
    <dbReference type="NCBI Taxonomy" id="3242702"/>
    <lineage>
        <taxon>Bacteria</taxon>
        <taxon>Pseudomonadati</taxon>
        <taxon>Planctomycetota</taxon>
        <taxon>Phycisphaerae</taxon>
        <taxon>Phycisphaerales</taxon>
        <taxon>Phycisphaeraceae</taxon>
        <taxon>Natronomicrosphaera</taxon>
    </lineage>
</organism>
<evidence type="ECO:0000313" key="2">
    <source>
        <dbReference type="EMBL" id="MFA9480384.1"/>
    </source>
</evidence>